<accession>Q3AQ58</accession>
<dbReference type="GO" id="GO:0015941">
    <property type="term" value="P:pantothenate catabolic process"/>
    <property type="evidence" value="ECO:0007669"/>
    <property type="project" value="InterPro"/>
</dbReference>
<dbReference type="STRING" id="340177.Cag_1614"/>
<keyword evidence="3" id="KW-0460">Magnesium</keyword>
<dbReference type="PANTHER" id="PTHR14359">
    <property type="entry name" value="HOMO-OLIGOMERIC FLAVIN CONTAINING CYS DECARBOXYLASE FAMILY"/>
    <property type="match status" value="1"/>
</dbReference>
<dbReference type="InterPro" id="IPR007085">
    <property type="entry name" value="DNA/pantothenate-metab_flavo_C"/>
</dbReference>
<comment type="catalytic activity">
    <reaction evidence="3 4">
        <text>(R)-4'-phosphopantothenate + L-cysteine + CTP = N-[(R)-4-phosphopantothenoyl]-L-cysteine + CMP + diphosphate + H(+)</text>
        <dbReference type="Rhea" id="RHEA:19397"/>
        <dbReference type="ChEBI" id="CHEBI:10986"/>
        <dbReference type="ChEBI" id="CHEBI:15378"/>
        <dbReference type="ChEBI" id="CHEBI:33019"/>
        <dbReference type="ChEBI" id="CHEBI:35235"/>
        <dbReference type="ChEBI" id="CHEBI:37563"/>
        <dbReference type="ChEBI" id="CHEBI:59458"/>
        <dbReference type="ChEBI" id="CHEBI:60377"/>
        <dbReference type="EC" id="6.3.2.5"/>
    </reaction>
</comment>
<dbReference type="OrthoDB" id="9802554at2"/>
<dbReference type="InterPro" id="IPR003382">
    <property type="entry name" value="Flavoprotein"/>
</dbReference>
<dbReference type="SUPFAM" id="SSF102645">
    <property type="entry name" value="CoaB-like"/>
    <property type="match status" value="1"/>
</dbReference>
<dbReference type="InterPro" id="IPR036551">
    <property type="entry name" value="Flavin_trans-like"/>
</dbReference>
<evidence type="ECO:0000313" key="7">
    <source>
        <dbReference type="EMBL" id="ABB28867.1"/>
    </source>
</evidence>
<comment type="cofactor">
    <cofactor evidence="3">
        <name>Mg(2+)</name>
        <dbReference type="ChEBI" id="CHEBI:18420"/>
    </cofactor>
</comment>
<feature type="region of interest" description="Phosphopantothenoylcysteine decarboxylase" evidence="3">
    <location>
        <begin position="1"/>
        <end position="200"/>
    </location>
</feature>
<keyword evidence="3" id="KW-0479">Metal-binding</keyword>
<keyword evidence="3 4" id="KW-0436">Ligase</keyword>
<comment type="cofactor">
    <cofactor evidence="3">
        <name>FMN</name>
        <dbReference type="ChEBI" id="CHEBI:58210"/>
    </cofactor>
    <text evidence="3">Binds 1 FMN per subunit.</text>
</comment>
<feature type="binding site" evidence="3">
    <location>
        <begin position="315"/>
        <end position="318"/>
    </location>
    <ligand>
        <name>CTP</name>
        <dbReference type="ChEBI" id="CHEBI:37563"/>
    </ligand>
</feature>
<dbReference type="AlphaFoldDB" id="Q3AQ58"/>
<dbReference type="eggNOG" id="COG0452">
    <property type="taxonomic scope" value="Bacteria"/>
</dbReference>
<evidence type="ECO:0000256" key="1">
    <source>
        <dbReference type="ARBA" id="ARBA00022793"/>
    </source>
</evidence>
<proteinExistence type="inferred from homology"/>
<dbReference type="GO" id="GO:0071513">
    <property type="term" value="C:phosphopantothenoylcysteine decarboxylase complex"/>
    <property type="evidence" value="ECO:0007669"/>
    <property type="project" value="TreeGrafter"/>
</dbReference>
<dbReference type="EC" id="4.1.1.36" evidence="3"/>
<comment type="catalytic activity">
    <reaction evidence="3 4">
        <text>N-[(R)-4-phosphopantothenoyl]-L-cysteine + H(+) = (R)-4'-phosphopantetheine + CO2</text>
        <dbReference type="Rhea" id="RHEA:16793"/>
        <dbReference type="ChEBI" id="CHEBI:15378"/>
        <dbReference type="ChEBI" id="CHEBI:16526"/>
        <dbReference type="ChEBI" id="CHEBI:59458"/>
        <dbReference type="ChEBI" id="CHEBI:61723"/>
        <dbReference type="EC" id="4.1.1.36"/>
    </reaction>
</comment>
<dbReference type="Pfam" id="PF02441">
    <property type="entry name" value="Flavoprotein"/>
    <property type="match status" value="1"/>
</dbReference>
<dbReference type="Gene3D" id="3.40.50.10300">
    <property type="entry name" value="CoaB-like"/>
    <property type="match status" value="1"/>
</dbReference>
<evidence type="ECO:0000256" key="3">
    <source>
        <dbReference type="HAMAP-Rule" id="MF_02225"/>
    </source>
</evidence>
<dbReference type="GO" id="GO:0004632">
    <property type="term" value="F:phosphopantothenate--cysteine ligase activity"/>
    <property type="evidence" value="ECO:0007669"/>
    <property type="project" value="UniProtKB-UniRule"/>
</dbReference>
<dbReference type="EMBL" id="CP000108">
    <property type="protein sequence ID" value="ABB28867.1"/>
    <property type="molecule type" value="Genomic_DNA"/>
</dbReference>
<feature type="domain" description="DNA/pantothenate metabolism flavoprotein C-terminal" evidence="6">
    <location>
        <begin position="197"/>
        <end position="405"/>
    </location>
</feature>
<feature type="region of interest" description="Phosphopantothenate--cysteine ligase" evidence="3">
    <location>
        <begin position="201"/>
        <end position="412"/>
    </location>
</feature>
<comment type="similarity">
    <text evidence="3 4">In the N-terminal section; belongs to the HFCD (homo-oligomeric flavin containing Cys decarboxylase) superfamily.</text>
</comment>
<comment type="similarity">
    <text evidence="3 4">In the C-terminal section; belongs to the PPC synthetase family.</text>
</comment>
<dbReference type="EC" id="6.3.2.5" evidence="3"/>
<keyword evidence="2 3" id="KW-0456">Lyase</keyword>
<feature type="binding site" evidence="3">
    <location>
        <position position="334"/>
    </location>
    <ligand>
        <name>CTP</name>
        <dbReference type="ChEBI" id="CHEBI:37563"/>
    </ligand>
</feature>
<dbReference type="NCBIfam" id="TIGR00521">
    <property type="entry name" value="coaBC_dfp"/>
    <property type="match status" value="1"/>
</dbReference>
<feature type="binding site" evidence="3">
    <location>
        <position position="348"/>
    </location>
    <ligand>
        <name>CTP</name>
        <dbReference type="ChEBI" id="CHEBI:37563"/>
    </ligand>
</feature>
<evidence type="ECO:0000259" key="6">
    <source>
        <dbReference type="Pfam" id="PF04127"/>
    </source>
</evidence>
<evidence type="ECO:0000256" key="4">
    <source>
        <dbReference type="RuleBase" id="RU364078"/>
    </source>
</evidence>
<sequence>MPSPLYNKRILLGVSGGIAAYKIPHLVRLLKKAGAEVQVVMTEHAKEFVSELTLATLSGKTPYSAIVPQVESRTHDYTAHISLGEWADALLIAPTTANTLAKLAAGICDTMLGACFITLRPSKPILLFPAMDGEMYRSPSVQRNLATLTADGCTVVPPESGALASGLCGAGRMPEPDTIVAHLEQALAQVAQPSTLCGKSVVITAGPTREKIDGVRFISNYSSGKMGFALARAAAQRGARVTLISGSVNLATPLGVERFNVESAVEMYAAAEPFFASADIFIGAAAVADYRPVEVVQGKRKKDGTALQLTLVENPDILKAFGLQKKGHQLACGFALEGENGVEYARKKLQEKALDLIAYNSFDGATCGFEVETNILTLIAQNGEAVALPLMSKDDAAAHYLDALEALMRSCV</sequence>
<comment type="pathway">
    <text evidence="3 4">Cofactor biosynthesis; coenzyme A biosynthesis; CoA from (R)-pantothenate: step 3/5.</text>
</comment>
<dbReference type="InterPro" id="IPR005252">
    <property type="entry name" value="CoaBC"/>
</dbReference>
<dbReference type="GO" id="GO:0046872">
    <property type="term" value="F:metal ion binding"/>
    <property type="evidence" value="ECO:0007669"/>
    <property type="project" value="UniProtKB-KW"/>
</dbReference>
<dbReference type="SUPFAM" id="SSF52507">
    <property type="entry name" value="Homo-oligomeric flavin-containing Cys decarboxylases, HFCD"/>
    <property type="match status" value="1"/>
</dbReference>
<dbReference type="InterPro" id="IPR035929">
    <property type="entry name" value="CoaB-like_sf"/>
</dbReference>
<feature type="domain" description="Flavoprotein" evidence="5">
    <location>
        <begin position="8"/>
        <end position="186"/>
    </location>
</feature>
<comment type="function">
    <text evidence="3">Catalyzes two sequential steps in the biosynthesis of coenzyme A. In the first step cysteine is conjugated to 4'-phosphopantothenate to form 4-phosphopantothenoylcysteine. In the second step the latter compound is decarboxylated to form 4'-phosphopantotheine.</text>
</comment>
<feature type="binding site" evidence="3">
    <location>
        <position position="289"/>
    </location>
    <ligand>
        <name>CTP</name>
        <dbReference type="ChEBI" id="CHEBI:37563"/>
    </ligand>
</feature>
<name>Q3AQ58_CHLCH</name>
<protein>
    <recommendedName>
        <fullName evidence="3">Coenzyme A biosynthesis bifunctional protein CoaBC</fullName>
    </recommendedName>
    <alternativeName>
        <fullName evidence="3">DNA/pantothenate metabolism flavoprotein</fullName>
    </alternativeName>
    <alternativeName>
        <fullName evidence="3">Phosphopantothenoylcysteine synthetase/decarboxylase</fullName>
        <shortName evidence="3">PPCS-PPCDC</shortName>
    </alternativeName>
    <domain>
        <recommendedName>
            <fullName evidence="3">Phosphopantothenoylcysteine decarboxylase</fullName>
            <shortName evidence="3">PPC decarboxylase</shortName>
            <shortName evidence="3">PPC-DC</shortName>
            <ecNumber evidence="3">4.1.1.36</ecNumber>
        </recommendedName>
        <alternativeName>
            <fullName evidence="3">CoaC</fullName>
        </alternativeName>
    </domain>
    <domain>
        <recommendedName>
            <fullName evidence="3">Phosphopantothenate--cysteine ligase</fullName>
            <ecNumber evidence="3">6.3.2.5</ecNumber>
        </recommendedName>
        <alternativeName>
            <fullName evidence="3">CoaB</fullName>
        </alternativeName>
        <alternativeName>
            <fullName evidence="3">Phosphopantothenoylcysteine synthetase</fullName>
            <shortName evidence="3">PPC synthetase</shortName>
            <shortName evidence="3">PPC-S</shortName>
        </alternativeName>
    </domain>
</protein>
<organism evidence="7">
    <name type="scientific">Chlorobium chlorochromatii (strain CaD3)</name>
    <dbReference type="NCBI Taxonomy" id="340177"/>
    <lineage>
        <taxon>Bacteria</taxon>
        <taxon>Pseudomonadati</taxon>
        <taxon>Chlorobiota</taxon>
        <taxon>Chlorobiia</taxon>
        <taxon>Chlorobiales</taxon>
        <taxon>Chlorobiaceae</taxon>
        <taxon>Chlorobium/Pelodictyon group</taxon>
        <taxon>Chlorobium</taxon>
    </lineage>
</organism>
<comment type="function">
    <text evidence="4">Catalyzes two steps in the biosynthesis of coenzyme A. In the first step cysteine is conjugated to 4'-phosphopantothenate to form 4-phosphopantothenoylcysteine, in the latter compound is decarboxylated to form 4'-phosphopantotheine.</text>
</comment>
<dbReference type="HAMAP" id="MF_02225">
    <property type="entry name" value="CoaBC"/>
    <property type="match status" value="1"/>
</dbReference>
<keyword evidence="3 4" id="KW-0285">Flavoprotein</keyword>
<keyword evidence="3 4" id="KW-0288">FMN</keyword>
<evidence type="ECO:0000256" key="2">
    <source>
        <dbReference type="ARBA" id="ARBA00023239"/>
    </source>
</evidence>
<feature type="binding site" evidence="3">
    <location>
        <position position="352"/>
    </location>
    <ligand>
        <name>CTP</name>
        <dbReference type="ChEBI" id="CHEBI:37563"/>
    </ligand>
</feature>
<dbReference type="GO" id="GO:0010181">
    <property type="term" value="F:FMN binding"/>
    <property type="evidence" value="ECO:0007669"/>
    <property type="project" value="UniProtKB-UniRule"/>
</dbReference>
<evidence type="ECO:0000259" key="5">
    <source>
        <dbReference type="Pfam" id="PF02441"/>
    </source>
</evidence>
<reference evidence="7" key="1">
    <citation type="submission" date="2005-08" db="EMBL/GenBank/DDBJ databases">
        <title>Complete sequence of Chlorobium chlorochromatii CaD3.</title>
        <authorList>
            <person name="Copeland A."/>
            <person name="Lucas S."/>
            <person name="Lapidus A."/>
            <person name="Barry K."/>
            <person name="Detter J.C."/>
            <person name="Glavina T."/>
            <person name="Hammon N."/>
            <person name="Israni S."/>
            <person name="Pitluck S."/>
            <person name="Bryant D."/>
            <person name="Schmutz J."/>
            <person name="Larimer F."/>
            <person name="Land M."/>
            <person name="Kyrpides N."/>
            <person name="Ivanova N."/>
            <person name="Richardson P."/>
        </authorList>
    </citation>
    <scope>NUCLEOTIDE SEQUENCE [LARGE SCALE GENOMIC DNA]</scope>
    <source>
        <strain evidence="7">CaD3</strain>
    </source>
</reference>
<dbReference type="Gene3D" id="3.40.50.1950">
    <property type="entry name" value="Flavin prenyltransferase-like"/>
    <property type="match status" value="1"/>
</dbReference>
<dbReference type="Pfam" id="PF04127">
    <property type="entry name" value="DFP"/>
    <property type="match status" value="1"/>
</dbReference>
<comment type="caution">
    <text evidence="3">Lacks conserved residue(s) required for the propagation of feature annotation.</text>
</comment>
<dbReference type="GO" id="GO:0015937">
    <property type="term" value="P:coenzyme A biosynthetic process"/>
    <property type="evidence" value="ECO:0007669"/>
    <property type="project" value="UniProtKB-UniRule"/>
</dbReference>
<gene>
    <name evidence="3" type="primary">coaBC</name>
    <name evidence="7" type="ordered locus">Cag_1614</name>
</gene>
<comment type="pathway">
    <text evidence="3 4">Cofactor biosynthesis; coenzyme A biosynthesis; CoA from (R)-pantothenate: step 2/5.</text>
</comment>
<keyword evidence="3" id="KW-0511">Multifunctional enzyme</keyword>
<dbReference type="PANTHER" id="PTHR14359:SF6">
    <property type="entry name" value="PHOSPHOPANTOTHENOYLCYSTEINE DECARBOXYLASE"/>
    <property type="match status" value="1"/>
</dbReference>
<dbReference type="GO" id="GO:0004633">
    <property type="term" value="F:phosphopantothenoylcysteine decarboxylase activity"/>
    <property type="evidence" value="ECO:0007669"/>
    <property type="project" value="UniProtKB-UniRule"/>
</dbReference>
<dbReference type="UniPathway" id="UPA00241">
    <property type="reaction ID" value="UER00353"/>
</dbReference>
<dbReference type="HOGENOM" id="CLU_033319_0_1_10"/>
<keyword evidence="1 3" id="KW-0210">Decarboxylase</keyword>
<dbReference type="KEGG" id="cch:Cag_1614"/>
<feature type="binding site" evidence="3">
    <location>
        <position position="299"/>
    </location>
    <ligand>
        <name>CTP</name>
        <dbReference type="ChEBI" id="CHEBI:37563"/>
    </ligand>
</feature>